<dbReference type="InterPro" id="IPR010318">
    <property type="entry name" value="S-Me-THD_N"/>
</dbReference>
<gene>
    <name evidence="5" type="ORF">TTHERM_00647500</name>
</gene>
<accession>I7M4K2</accession>
<evidence type="ECO:0000313" key="6">
    <source>
        <dbReference type="Proteomes" id="UP000009168"/>
    </source>
</evidence>
<dbReference type="EMBL" id="GG662245">
    <property type="protein sequence ID" value="EAS07217.1"/>
    <property type="molecule type" value="Genomic_DNA"/>
</dbReference>
<dbReference type="Pfam" id="PF05378">
    <property type="entry name" value="Hydant_A_N"/>
    <property type="match status" value="1"/>
</dbReference>
<dbReference type="Pfam" id="PF06032">
    <property type="entry name" value="S-Me-THD_N"/>
    <property type="match status" value="1"/>
</dbReference>
<dbReference type="GeneID" id="7842090"/>
<dbReference type="OMA" id="RVNYSMP"/>
<keyword evidence="6" id="KW-1185">Reference proteome</keyword>
<dbReference type="InParanoid" id="I7M4K2"/>
<dbReference type="PANTHER" id="PTHR11365:SF10">
    <property type="entry name" value="HYDANTOINASE_OXOPROLINASE"/>
    <property type="match status" value="1"/>
</dbReference>
<proteinExistence type="predicted"/>
<dbReference type="InterPro" id="IPR027479">
    <property type="entry name" value="S-Me-THD_N_sf"/>
</dbReference>
<reference evidence="6" key="1">
    <citation type="journal article" date="2006" name="PLoS Biol.">
        <title>Macronuclear genome sequence of the ciliate Tetrahymena thermophila, a model eukaryote.</title>
        <authorList>
            <person name="Eisen J.A."/>
            <person name="Coyne R.S."/>
            <person name="Wu M."/>
            <person name="Wu D."/>
            <person name="Thiagarajan M."/>
            <person name="Wortman J.R."/>
            <person name="Badger J.H."/>
            <person name="Ren Q."/>
            <person name="Amedeo P."/>
            <person name="Jones K.M."/>
            <person name="Tallon L.J."/>
            <person name="Delcher A.L."/>
            <person name="Salzberg S.L."/>
            <person name="Silva J.C."/>
            <person name="Haas B.J."/>
            <person name="Majoros W.H."/>
            <person name="Farzad M."/>
            <person name="Carlton J.M."/>
            <person name="Smith R.K. Jr."/>
            <person name="Garg J."/>
            <person name="Pearlman R.E."/>
            <person name="Karrer K.M."/>
            <person name="Sun L."/>
            <person name="Manning G."/>
            <person name="Elde N.C."/>
            <person name="Turkewitz A.P."/>
            <person name="Asai D.J."/>
            <person name="Wilkes D.E."/>
            <person name="Wang Y."/>
            <person name="Cai H."/>
            <person name="Collins K."/>
            <person name="Stewart B.A."/>
            <person name="Lee S.R."/>
            <person name="Wilamowska K."/>
            <person name="Weinberg Z."/>
            <person name="Ruzzo W.L."/>
            <person name="Wloga D."/>
            <person name="Gaertig J."/>
            <person name="Frankel J."/>
            <person name="Tsao C.-C."/>
            <person name="Gorovsky M.A."/>
            <person name="Keeling P.J."/>
            <person name="Waller R.F."/>
            <person name="Patron N.J."/>
            <person name="Cherry J.M."/>
            <person name="Stover N.A."/>
            <person name="Krieger C.J."/>
            <person name="del Toro C."/>
            <person name="Ryder H.F."/>
            <person name="Williamson S.C."/>
            <person name="Barbeau R.A."/>
            <person name="Hamilton E.P."/>
            <person name="Orias E."/>
        </authorList>
    </citation>
    <scope>NUCLEOTIDE SEQUENCE [LARGE SCALE GENOMIC DNA]</scope>
    <source>
        <strain evidence="6">SB210</strain>
    </source>
</reference>
<organism evidence="5 6">
    <name type="scientific">Tetrahymena thermophila (strain SB210)</name>
    <dbReference type="NCBI Taxonomy" id="312017"/>
    <lineage>
        <taxon>Eukaryota</taxon>
        <taxon>Sar</taxon>
        <taxon>Alveolata</taxon>
        <taxon>Ciliophora</taxon>
        <taxon>Intramacronucleata</taxon>
        <taxon>Oligohymenophorea</taxon>
        <taxon>Hymenostomatida</taxon>
        <taxon>Tetrahymenina</taxon>
        <taxon>Tetrahymenidae</taxon>
        <taxon>Tetrahymena</taxon>
    </lineage>
</organism>
<dbReference type="GO" id="GO:0016787">
    <property type="term" value="F:hydrolase activity"/>
    <property type="evidence" value="ECO:0007669"/>
    <property type="project" value="InterPro"/>
</dbReference>
<feature type="domain" description="Hydantoinase/oxoprolinase N-terminal" evidence="2">
    <location>
        <begin position="6"/>
        <end position="187"/>
    </location>
</feature>
<dbReference type="RefSeq" id="XP_001027459.1">
    <property type="nucleotide sequence ID" value="XM_001027459.3"/>
</dbReference>
<evidence type="ECO:0000259" key="4">
    <source>
        <dbReference type="Pfam" id="PF20906"/>
    </source>
</evidence>
<dbReference type="Pfam" id="PF01968">
    <property type="entry name" value="Hydantoinase_A"/>
    <property type="match status" value="1"/>
</dbReference>
<evidence type="ECO:0000313" key="5">
    <source>
        <dbReference type="EMBL" id="EAS07217.1"/>
    </source>
</evidence>
<feature type="domain" description="Hydantoinase A/oxoprolinase" evidence="1">
    <location>
        <begin position="211"/>
        <end position="385"/>
    </location>
</feature>
<dbReference type="Gene3D" id="2.40.390.10">
    <property type="entry name" value="CV3147-like"/>
    <property type="match status" value="1"/>
</dbReference>
<name>I7M4K2_TETTS</name>
<dbReference type="OrthoDB" id="5404895at2759"/>
<dbReference type="eggNOG" id="ENOG502QQBE">
    <property type="taxonomic scope" value="Eukaryota"/>
</dbReference>
<dbReference type="STRING" id="312017.I7M4K2"/>
<dbReference type="InterPro" id="IPR002821">
    <property type="entry name" value="Hydantoinase_A"/>
</dbReference>
<evidence type="ECO:0000259" key="1">
    <source>
        <dbReference type="Pfam" id="PF01968"/>
    </source>
</evidence>
<dbReference type="Gene3D" id="3.30.420.40">
    <property type="match status" value="2"/>
</dbReference>
<dbReference type="SUPFAM" id="SSF53067">
    <property type="entry name" value="Actin-like ATPase domain"/>
    <property type="match status" value="2"/>
</dbReference>
<dbReference type="InterPro" id="IPR045079">
    <property type="entry name" value="Oxoprolinase-like"/>
</dbReference>
<feature type="domain" description="S-Me-THD-like C-terminal" evidence="4">
    <location>
        <begin position="797"/>
        <end position="1005"/>
    </location>
</feature>
<dbReference type="HOGENOM" id="CLU_007154_0_0_1"/>
<dbReference type="KEGG" id="tet:TTHERM_00647500"/>
<dbReference type="PANTHER" id="PTHR11365">
    <property type="entry name" value="5-OXOPROLINASE RELATED"/>
    <property type="match status" value="1"/>
</dbReference>
<protein>
    <submittedName>
        <fullName evidence="5">Hydantoinase/oxoprolinase amine-terminal region protein</fullName>
    </submittedName>
</protein>
<evidence type="ECO:0000259" key="3">
    <source>
        <dbReference type="Pfam" id="PF06032"/>
    </source>
</evidence>
<dbReference type="InterPro" id="IPR048350">
    <property type="entry name" value="S-Me-THD-like_C"/>
</dbReference>
<dbReference type="InterPro" id="IPR008040">
    <property type="entry name" value="Hydant_A_N"/>
</dbReference>
<dbReference type="Gene3D" id="3.40.1610.10">
    <property type="entry name" value="CV3147-like domain"/>
    <property type="match status" value="1"/>
</dbReference>
<dbReference type="AlphaFoldDB" id="I7M4K2"/>
<feature type="domain" description="S-Me-THD N-terminal" evidence="3">
    <location>
        <begin position="626"/>
        <end position="782"/>
    </location>
</feature>
<dbReference type="InterPro" id="IPR043129">
    <property type="entry name" value="ATPase_NBD"/>
</dbReference>
<dbReference type="Pfam" id="PF20906">
    <property type="entry name" value="S-Me-THD_C"/>
    <property type="match status" value="1"/>
</dbReference>
<dbReference type="InterPro" id="IPR024071">
    <property type="entry name" value="S-Me-THD_C_sf"/>
</dbReference>
<dbReference type="SUPFAM" id="SSF160991">
    <property type="entry name" value="CV3147-like"/>
    <property type="match status" value="1"/>
</dbReference>
<evidence type="ECO:0000259" key="2">
    <source>
        <dbReference type="Pfam" id="PF05378"/>
    </source>
</evidence>
<dbReference type="Proteomes" id="UP000009168">
    <property type="component" value="Unassembled WGS sequence"/>
</dbReference>
<sequence>MTNFIIGVDVGGTNTDSVLVKAENMQIICKQKAFTTPDVTTGISNSIKQMLSQCPFDLDKSSVFAIIIGTTHFINAILQKGDKNSTEKLNKVAVIRFCGPQSLDFYPFCQIENSDLLQRIQGPSYILNGGFYFDGEKEYTKMNEKEIIESLEDIIAQDIHNLVISGVYSTMNNSQEIKAREIVQEECKKRNYNISITLTHEICKKDGLLERENAAIINECLKYLSSITFQGYRKALDELGFVNTPLFISHNDGSFMSAQVAQVNPIFTFSASIINSLKGGSQLYGEKDAIVVDIGGTSTDIAVMSKGIPRTASKFMEVNGIILNFRMPLVHTIALGGGSIVQVGRDENQRVTLTIQKESVAFRLLQSAVSFEGGSVLCNTDFAIYRDSTLEASIPGADKKRFVNYLQGKGFNLQEIDQLVELHKKQLTEKLTSEIETLITDTTQKMKILLVGGGACLVDSKYLEEATQGVCEVQKLLPNQDVANALGSTLTDVTEIFEKEVIIQPNQTEQQLIQEIEAKLIEQAKQNGAQEPVEVVEIISNEVSYSHNKNQKKLYIKVKGKFSWDKCPSSFREVCKLDQMFSLDPSKAAQKSTPKINYVFKKPEIPKLNLDDGSWKPLTVINNIEEFKNLAWGCAVLGSGGGGSVEKSVLVGQRLFEERKKPLILYDPDSMKDEDLLCIVGHYGAPTIFQESGFTIHELFNSFKALNQFVGNKINSLGCVEVGGCNALACIILGLASDIPVFDCNVMCRAFPELCDILPIIHKQSPLPLAFGDSKNNRYLIDDIYLSNPPLHEEFQNLEGLLRDWVVKHFGMMGSIACQVSNREFVQKYYFKGGYQQALKIGETLHQGINIQQKPVEKVIEEDLQNVVPNAKVIIKGKIIQSIRKKQGGYDFGEVIIKGTLYNQNEKQEKYVSIKYKNEFLFAEEVKLDEQTQQYISGEPLVMTPDLITLLDEYKGTVIHSEDVCYGLRAVVIALPVDPKFTTPEALKVIGPPGMGIDINVPYKPYY</sequence>